<keyword evidence="2" id="KW-1185">Reference proteome</keyword>
<sequence>MLELFSRAPDQLDISDDAHLTPIPADEEISSLSAILLDDDYYQCIQKGKSFISDVPVLGAEFILPFKAKAWLDLTQRKHEGQSVDSKVIKKHRNDVFRLSVLLAPAQRVELPESIMQDMEEFLLAMNNEEGIRLKDFGVPSSLEDTLRNLRTIYQLKTS</sequence>
<gene>
    <name evidence="1" type="ordered locus">HCH_01180</name>
</gene>
<dbReference type="HOGENOM" id="CLU_1658365_0_0_6"/>
<dbReference type="AlphaFoldDB" id="Q2SMR8"/>
<dbReference type="KEGG" id="hch:HCH_01180"/>
<dbReference type="Proteomes" id="UP000000238">
    <property type="component" value="Chromosome"/>
</dbReference>
<evidence type="ECO:0000313" key="2">
    <source>
        <dbReference type="Proteomes" id="UP000000238"/>
    </source>
</evidence>
<protein>
    <submittedName>
        <fullName evidence="1">Uncharacterized protein</fullName>
    </submittedName>
</protein>
<organism evidence="1 2">
    <name type="scientific">Hahella chejuensis (strain KCTC 2396)</name>
    <dbReference type="NCBI Taxonomy" id="349521"/>
    <lineage>
        <taxon>Bacteria</taxon>
        <taxon>Pseudomonadati</taxon>
        <taxon>Pseudomonadota</taxon>
        <taxon>Gammaproteobacteria</taxon>
        <taxon>Oceanospirillales</taxon>
        <taxon>Hahellaceae</taxon>
        <taxon>Hahella</taxon>
    </lineage>
</organism>
<reference evidence="1 2" key="1">
    <citation type="journal article" date="2005" name="Nucleic Acids Res.">
        <title>Genomic blueprint of Hahella chejuensis, a marine microbe producing an algicidal agent.</title>
        <authorList>
            <person name="Jeong H."/>
            <person name="Yim J.H."/>
            <person name="Lee C."/>
            <person name="Choi S.-H."/>
            <person name="Park Y.K."/>
            <person name="Yoon S.H."/>
            <person name="Hur C.-G."/>
            <person name="Kang H.-Y."/>
            <person name="Kim D."/>
            <person name="Lee H.H."/>
            <person name="Park K.H."/>
            <person name="Park S.-H."/>
            <person name="Park H.-S."/>
            <person name="Lee H.K."/>
            <person name="Oh T.K."/>
            <person name="Kim J.F."/>
        </authorList>
    </citation>
    <scope>NUCLEOTIDE SEQUENCE [LARGE SCALE GENOMIC DNA]</scope>
    <source>
        <strain evidence="1 2">KCTC 2396</strain>
    </source>
</reference>
<name>Q2SMR8_HAHCH</name>
<dbReference type="STRING" id="349521.HCH_01180"/>
<proteinExistence type="predicted"/>
<evidence type="ECO:0000313" key="1">
    <source>
        <dbReference type="EMBL" id="ABC28056.1"/>
    </source>
</evidence>
<dbReference type="eggNOG" id="ENOG502Z9IV">
    <property type="taxonomic scope" value="Bacteria"/>
</dbReference>
<accession>Q2SMR8</accession>
<dbReference type="EMBL" id="CP000155">
    <property type="protein sequence ID" value="ABC28056.1"/>
    <property type="molecule type" value="Genomic_DNA"/>
</dbReference>